<name>A0AAW1L963_POPJA</name>
<proteinExistence type="predicted"/>
<dbReference type="Pfam" id="PF13843">
    <property type="entry name" value="DDE_Tnp_1_7"/>
    <property type="match status" value="1"/>
</dbReference>
<dbReference type="EMBL" id="JASPKY010000133">
    <property type="protein sequence ID" value="KAK9731369.1"/>
    <property type="molecule type" value="Genomic_DNA"/>
</dbReference>
<organism evidence="2 3">
    <name type="scientific">Popillia japonica</name>
    <name type="common">Japanese beetle</name>
    <dbReference type="NCBI Taxonomy" id="7064"/>
    <lineage>
        <taxon>Eukaryota</taxon>
        <taxon>Metazoa</taxon>
        <taxon>Ecdysozoa</taxon>
        <taxon>Arthropoda</taxon>
        <taxon>Hexapoda</taxon>
        <taxon>Insecta</taxon>
        <taxon>Pterygota</taxon>
        <taxon>Neoptera</taxon>
        <taxon>Endopterygota</taxon>
        <taxon>Coleoptera</taxon>
        <taxon>Polyphaga</taxon>
        <taxon>Scarabaeiformia</taxon>
        <taxon>Scarabaeidae</taxon>
        <taxon>Rutelinae</taxon>
        <taxon>Popillia</taxon>
    </lineage>
</organism>
<protein>
    <submittedName>
        <fullName evidence="2">Transposase IS4</fullName>
    </submittedName>
</protein>
<accession>A0AAW1L963</accession>
<sequence length="288" mass="33105">MFIRGKPIRFGYKLVLVPYFGRHSAKMFIRGKPIRFGYKLGALCSSNGYMFQFIPYSGASGIYNKSLGLGASVIMELSHREHPMQHTVHFDTFFTSHYLLCLLKERGFCATGTVRPNWVAGAPLQTGKKALKKHVPTMYVYDTKNDDMVIRWMDNSEVTIATYYDTIKPMVTVQRFSKEKKKKVGVPQPLAFNNYNRYMGGVDLHDNGVANYRIGIRGKKFGKKWWWPLWVQCLDSAVVNAWKLHCIVAASKKTKPMSQLDFKNSIHQSDRNILLGLDYRFGKQNPLR</sequence>
<evidence type="ECO:0000313" key="3">
    <source>
        <dbReference type="Proteomes" id="UP001458880"/>
    </source>
</evidence>
<dbReference type="GO" id="GO:0043565">
    <property type="term" value="F:sequence-specific DNA binding"/>
    <property type="evidence" value="ECO:0007669"/>
    <property type="project" value="TreeGrafter"/>
</dbReference>
<dbReference type="PANTHER" id="PTHR47055">
    <property type="entry name" value="DDE_TNP_1_7 DOMAIN-CONTAINING PROTEIN"/>
    <property type="match status" value="1"/>
</dbReference>
<dbReference type="Proteomes" id="UP001458880">
    <property type="component" value="Unassembled WGS sequence"/>
</dbReference>
<comment type="caution">
    <text evidence="2">The sequence shown here is derived from an EMBL/GenBank/DDBJ whole genome shotgun (WGS) entry which is preliminary data.</text>
</comment>
<keyword evidence="3" id="KW-1185">Reference proteome</keyword>
<reference evidence="2 3" key="1">
    <citation type="journal article" date="2024" name="BMC Genomics">
        <title>De novo assembly and annotation of Popillia japonica's genome with initial clues to its potential as an invasive pest.</title>
        <authorList>
            <person name="Cucini C."/>
            <person name="Boschi S."/>
            <person name="Funari R."/>
            <person name="Cardaioli E."/>
            <person name="Iannotti N."/>
            <person name="Marturano G."/>
            <person name="Paoli F."/>
            <person name="Bruttini M."/>
            <person name="Carapelli A."/>
            <person name="Frati F."/>
            <person name="Nardi F."/>
        </authorList>
    </citation>
    <scope>NUCLEOTIDE SEQUENCE [LARGE SCALE GENOMIC DNA]</scope>
    <source>
        <strain evidence="2">DMR45628</strain>
    </source>
</reference>
<dbReference type="AlphaFoldDB" id="A0AAW1L963"/>
<dbReference type="InterPro" id="IPR029526">
    <property type="entry name" value="PGBD"/>
</dbReference>
<dbReference type="InterPro" id="IPR052638">
    <property type="entry name" value="PiggyBac_TE-derived"/>
</dbReference>
<gene>
    <name evidence="2" type="ORF">QE152_g13686</name>
</gene>
<feature type="domain" description="PiggyBac transposable element-derived protein" evidence="1">
    <location>
        <begin position="16"/>
        <end position="242"/>
    </location>
</feature>
<evidence type="ECO:0000313" key="2">
    <source>
        <dbReference type="EMBL" id="KAK9731369.1"/>
    </source>
</evidence>
<evidence type="ECO:0000259" key="1">
    <source>
        <dbReference type="Pfam" id="PF13843"/>
    </source>
</evidence>
<dbReference type="PANTHER" id="PTHR47055:SF3">
    <property type="entry name" value="PHORBOL-ESTER_DAG-TYPE DOMAIN-CONTAINING PROTEIN"/>
    <property type="match status" value="1"/>
</dbReference>